<organism evidence="1 2">
    <name type="scientific">Grimontia indica</name>
    <dbReference type="NCBI Taxonomy" id="1056512"/>
    <lineage>
        <taxon>Bacteria</taxon>
        <taxon>Pseudomonadati</taxon>
        <taxon>Pseudomonadota</taxon>
        <taxon>Gammaproteobacteria</taxon>
        <taxon>Vibrionales</taxon>
        <taxon>Vibrionaceae</taxon>
        <taxon>Grimontia</taxon>
    </lineage>
</organism>
<dbReference type="InterPro" id="IPR029044">
    <property type="entry name" value="Nucleotide-diphossugar_trans"/>
</dbReference>
<dbReference type="Proteomes" id="UP000011223">
    <property type="component" value="Unassembled WGS sequence"/>
</dbReference>
<sequence length="526" mass="60780">MFLIASAAFCGAELQSEFGALPPSFLPLGNRRLFQHQISRIAPSEKIFLTLPETFSLDEYDQDWLKINKVTTIFLPEQLGLGESIVAALNLIDFDENEGLTLLYGDTLLLDYPKDINCIAVSQVKDNYQWAYLSSDGDVWLKENSNLEPENTHSVVNGFFNFEHPSSLVKSLIHKRWNFLDGINHYHGKHPMKSVHVDDWLDFGHIHTYFHSKAAFTTQRSFNELEISADSVKKTSENNNKIMAEALWFEGIPSRLRKYLPQLLNFDSDERKVSYELEYLHHTALNELYVFSRLPVMTWKRILTGCFNFIDACLEYKKVSTSDRDLERLFIEKTEERLELFCNSKNISRDKVWSYNSCKKHSVNSLISLANKFLPSDKGMCTVVHGDFCFSNILFDFRTSNIKTVDPRGLTSDGEFSIYGDIRYDLAKLSHSIIGGYDWIIAGYYKISHDENSINFELPSSNQLLEVQKIFIDNIERKYSVCYRELLAMQLHLFLSMLPLHSDDENRQMALFSNAFRIADLLEESL</sequence>
<dbReference type="AlphaFoldDB" id="R1GZV3"/>
<dbReference type="SUPFAM" id="SSF53448">
    <property type="entry name" value="Nucleotide-diphospho-sugar transferases"/>
    <property type="match status" value="1"/>
</dbReference>
<comment type="caution">
    <text evidence="1">The sequence shown here is derived from an EMBL/GenBank/DDBJ whole genome shotgun (WGS) entry which is preliminary data.</text>
</comment>
<evidence type="ECO:0000313" key="2">
    <source>
        <dbReference type="Proteomes" id="UP000011223"/>
    </source>
</evidence>
<dbReference type="Gene3D" id="3.90.550.10">
    <property type="entry name" value="Spore Coat Polysaccharide Biosynthesis Protein SpsA, Chain A"/>
    <property type="match status" value="1"/>
</dbReference>
<gene>
    <name evidence="1" type="ORF">D515_01629</name>
</gene>
<protein>
    <submittedName>
        <fullName evidence="1">Capsular polysaccharide biosynthesis protein</fullName>
    </submittedName>
</protein>
<dbReference type="RefSeq" id="WP_002535312.1">
    <property type="nucleotide sequence ID" value="NZ_ANFM02000002.1"/>
</dbReference>
<name>R1GZV3_9GAMM</name>
<dbReference type="EMBL" id="ANFM02000002">
    <property type="protein sequence ID" value="EOD81723.1"/>
    <property type="molecule type" value="Genomic_DNA"/>
</dbReference>
<dbReference type="eggNOG" id="COG1208">
    <property type="taxonomic scope" value="Bacteria"/>
</dbReference>
<evidence type="ECO:0000313" key="1">
    <source>
        <dbReference type="EMBL" id="EOD81723.1"/>
    </source>
</evidence>
<proteinExistence type="predicted"/>
<keyword evidence="2" id="KW-1185">Reference proteome</keyword>
<dbReference type="SUPFAM" id="SSF56112">
    <property type="entry name" value="Protein kinase-like (PK-like)"/>
    <property type="match status" value="2"/>
</dbReference>
<accession>R1GZV3</accession>
<dbReference type="InterPro" id="IPR011009">
    <property type="entry name" value="Kinase-like_dom_sf"/>
</dbReference>
<reference evidence="1 2" key="1">
    <citation type="journal article" date="2014" name="PLoS ONE">
        <title>Grimontia indica AK16(T), sp. nov., Isolated from a Seawater Sample Reports the Presence of Pathogenic Genes Similar to Vibrio Genus.</title>
        <authorList>
            <person name="Singh A."/>
            <person name="Vaidya B."/>
            <person name="Khatri I."/>
            <person name="Srinivas T.N."/>
            <person name="Subramanian S."/>
            <person name="Korpole S."/>
            <person name="Pinnaka A.K."/>
        </authorList>
    </citation>
    <scope>NUCLEOTIDE SEQUENCE [LARGE SCALE GENOMIC DNA]</scope>
    <source>
        <strain evidence="1 2">AK16</strain>
    </source>
</reference>